<dbReference type="AlphaFoldDB" id="A0A0E9X254"/>
<accession>A0A0E9X254</accession>
<evidence type="ECO:0000313" key="1">
    <source>
        <dbReference type="EMBL" id="JAH95748.1"/>
    </source>
</evidence>
<reference evidence="1" key="2">
    <citation type="journal article" date="2015" name="Fish Shellfish Immunol.">
        <title>Early steps in the European eel (Anguilla anguilla)-Vibrio vulnificus interaction in the gills: Role of the RtxA13 toxin.</title>
        <authorList>
            <person name="Callol A."/>
            <person name="Pajuelo D."/>
            <person name="Ebbesson L."/>
            <person name="Teles M."/>
            <person name="MacKenzie S."/>
            <person name="Amaro C."/>
        </authorList>
    </citation>
    <scope>NUCLEOTIDE SEQUENCE</scope>
</reference>
<proteinExistence type="predicted"/>
<reference evidence="1" key="1">
    <citation type="submission" date="2014-11" db="EMBL/GenBank/DDBJ databases">
        <authorList>
            <person name="Amaro Gonzalez C."/>
        </authorList>
    </citation>
    <scope>NUCLEOTIDE SEQUENCE</scope>
</reference>
<name>A0A0E9X254_ANGAN</name>
<organism evidence="1">
    <name type="scientific">Anguilla anguilla</name>
    <name type="common">European freshwater eel</name>
    <name type="synonym">Muraena anguilla</name>
    <dbReference type="NCBI Taxonomy" id="7936"/>
    <lineage>
        <taxon>Eukaryota</taxon>
        <taxon>Metazoa</taxon>
        <taxon>Chordata</taxon>
        <taxon>Craniata</taxon>
        <taxon>Vertebrata</taxon>
        <taxon>Euteleostomi</taxon>
        <taxon>Actinopterygii</taxon>
        <taxon>Neopterygii</taxon>
        <taxon>Teleostei</taxon>
        <taxon>Anguilliformes</taxon>
        <taxon>Anguillidae</taxon>
        <taxon>Anguilla</taxon>
    </lineage>
</organism>
<protein>
    <submittedName>
        <fullName evidence="1">Uncharacterized protein</fullName>
    </submittedName>
</protein>
<dbReference type="EMBL" id="GBXM01012829">
    <property type="protein sequence ID" value="JAH95748.1"/>
    <property type="molecule type" value="Transcribed_RNA"/>
</dbReference>
<sequence>MTLQPAPRLGITFRFLFKHSRQGKILIYIHILHILSVNQCTPVTTHNCHTLCPFQISPLLDLHPCFLWESSLTVAKKLLLNHTIHPSCNRYCFVKQYPFSSLTSVI</sequence>